<evidence type="ECO:0000256" key="4">
    <source>
        <dbReference type="ARBA" id="ARBA00022827"/>
    </source>
</evidence>
<evidence type="ECO:0000256" key="5">
    <source>
        <dbReference type="PIRSR" id="PIRSR000137-2"/>
    </source>
</evidence>
<dbReference type="PANTHER" id="PTHR11552:SF147">
    <property type="entry name" value="CHOLINE DEHYDROGENASE, MITOCHONDRIAL"/>
    <property type="match status" value="1"/>
</dbReference>
<sequence length="476" mass="51350">MASRLADDPKRTVLLLEAGPYYGAAEQWPEELVDGFGIPRTADWEYASEPLDYGVSFPLRRGKVIGGSTAVNYCVTLRGRPVDHDAWGMPDWSWHKVLPTYESLERHPDDPPARGKTPIRRYSRKELTDSQERFLAACETTGYPLVDDLNAPYAVGAGLTPLNQVDGIRHNAALVYLSDVDDRPNLEIRAGTEVHSVVVQGNRATGVRLTSGEVIPARQVVLSAGSYNTPTILMRSGIGPAEHLKDVGIDVVVDNPAVGANLKEHPTTAVVYAATAEQHDEPQAPLRTMLTLKTDPAEPDADIHIHAVATSPTQTQEGHHPTGYDFRMTAGLVAPRSTGSVRLRSREIGDPPVIDTGVYRDPEDVRRVVDGARVIWRLAESTPLAEILVAELVPGPAIAASGLEDAVRAVVGTYNHPVGTCRMGPGGVVDERCRVHGVADLVVIDASVFPVSSRATTTLPVLMVAERAVGMNWGHA</sequence>
<feature type="binding site" evidence="5">
    <location>
        <position position="194"/>
    </location>
    <ligand>
        <name>FAD</name>
        <dbReference type="ChEBI" id="CHEBI:57692"/>
    </ligand>
</feature>
<dbReference type="Gene3D" id="3.50.50.60">
    <property type="entry name" value="FAD/NAD(P)-binding domain"/>
    <property type="match status" value="1"/>
</dbReference>
<keyword evidence="8" id="KW-1185">Reference proteome</keyword>
<name>A0A2S6GFE1_9PSEU</name>
<comment type="cofactor">
    <cofactor evidence="1 5">
        <name>FAD</name>
        <dbReference type="ChEBI" id="CHEBI:57692"/>
    </cofactor>
</comment>
<organism evidence="7 8">
    <name type="scientific">Actinokineospora auranticolor</name>
    <dbReference type="NCBI Taxonomy" id="155976"/>
    <lineage>
        <taxon>Bacteria</taxon>
        <taxon>Bacillati</taxon>
        <taxon>Actinomycetota</taxon>
        <taxon>Actinomycetes</taxon>
        <taxon>Pseudonocardiales</taxon>
        <taxon>Pseudonocardiaceae</taxon>
        <taxon>Actinokineospora</taxon>
    </lineage>
</organism>
<evidence type="ECO:0000256" key="2">
    <source>
        <dbReference type="ARBA" id="ARBA00010790"/>
    </source>
</evidence>
<proteinExistence type="inferred from homology"/>
<feature type="domain" description="Glucose-methanol-choline oxidoreductase N-terminal" evidence="6">
    <location>
        <begin position="225"/>
        <end position="239"/>
    </location>
</feature>
<dbReference type="PIRSF" id="PIRSF000137">
    <property type="entry name" value="Alcohol_oxidase"/>
    <property type="match status" value="1"/>
</dbReference>
<dbReference type="GO" id="GO:0050660">
    <property type="term" value="F:flavin adenine dinucleotide binding"/>
    <property type="evidence" value="ECO:0007669"/>
    <property type="project" value="InterPro"/>
</dbReference>
<evidence type="ECO:0000256" key="1">
    <source>
        <dbReference type="ARBA" id="ARBA00001974"/>
    </source>
</evidence>
<feature type="binding site" evidence="5">
    <location>
        <position position="414"/>
    </location>
    <ligand>
        <name>substrate</name>
    </ligand>
</feature>
<feature type="binding site" evidence="5">
    <location>
        <begin position="72"/>
        <end position="75"/>
    </location>
    <ligand>
        <name>FAD</name>
        <dbReference type="ChEBI" id="CHEBI:57692"/>
    </ligand>
</feature>
<dbReference type="GO" id="GO:0016614">
    <property type="term" value="F:oxidoreductase activity, acting on CH-OH group of donors"/>
    <property type="evidence" value="ECO:0007669"/>
    <property type="project" value="InterPro"/>
</dbReference>
<feature type="binding site" evidence="5">
    <location>
        <position position="64"/>
    </location>
    <ligand>
        <name>FAD</name>
        <dbReference type="ChEBI" id="CHEBI:57692"/>
    </ligand>
</feature>
<comment type="similarity">
    <text evidence="2">Belongs to the GMC oxidoreductase family.</text>
</comment>
<dbReference type="EMBL" id="PTIX01000023">
    <property type="protein sequence ID" value="PPK63928.1"/>
    <property type="molecule type" value="Genomic_DNA"/>
</dbReference>
<dbReference type="PROSITE" id="PS00624">
    <property type="entry name" value="GMC_OXRED_2"/>
    <property type="match status" value="1"/>
</dbReference>
<evidence type="ECO:0000259" key="6">
    <source>
        <dbReference type="PROSITE" id="PS00624"/>
    </source>
</evidence>
<evidence type="ECO:0000313" key="8">
    <source>
        <dbReference type="Proteomes" id="UP000239203"/>
    </source>
</evidence>
<dbReference type="Pfam" id="PF00732">
    <property type="entry name" value="GMC_oxred_N"/>
    <property type="match status" value="1"/>
</dbReference>
<evidence type="ECO:0000313" key="7">
    <source>
        <dbReference type="EMBL" id="PPK63928.1"/>
    </source>
</evidence>
<dbReference type="InterPro" id="IPR007867">
    <property type="entry name" value="GMC_OxRtase_C"/>
</dbReference>
<dbReference type="AlphaFoldDB" id="A0A2S6GFE1"/>
<accession>A0A2S6GFE1</accession>
<protein>
    <submittedName>
        <fullName evidence="7">Choline dehydrogenase</fullName>
    </submittedName>
</protein>
<dbReference type="SUPFAM" id="SSF54373">
    <property type="entry name" value="FAD-linked reductases, C-terminal domain"/>
    <property type="match status" value="1"/>
</dbReference>
<keyword evidence="3" id="KW-0285">Flavoprotein</keyword>
<evidence type="ECO:0000256" key="3">
    <source>
        <dbReference type="ARBA" id="ARBA00022630"/>
    </source>
</evidence>
<dbReference type="Gene3D" id="3.30.560.10">
    <property type="entry name" value="Glucose Oxidase, domain 3"/>
    <property type="match status" value="1"/>
</dbReference>
<dbReference type="InterPro" id="IPR000172">
    <property type="entry name" value="GMC_OxRdtase_N"/>
</dbReference>
<keyword evidence="4 5" id="KW-0274">FAD</keyword>
<dbReference type="Pfam" id="PF05199">
    <property type="entry name" value="GMC_oxred_C"/>
    <property type="match status" value="1"/>
</dbReference>
<reference evidence="7 8" key="1">
    <citation type="submission" date="2018-02" db="EMBL/GenBank/DDBJ databases">
        <title>Genomic Encyclopedia of Archaeal and Bacterial Type Strains, Phase II (KMG-II): from individual species to whole genera.</title>
        <authorList>
            <person name="Goeker M."/>
        </authorList>
    </citation>
    <scope>NUCLEOTIDE SEQUENCE [LARGE SCALE GENOMIC DNA]</scope>
    <source>
        <strain evidence="7 8">YU 961-1</strain>
    </source>
</reference>
<dbReference type="Proteomes" id="UP000239203">
    <property type="component" value="Unassembled WGS sequence"/>
</dbReference>
<dbReference type="InterPro" id="IPR012132">
    <property type="entry name" value="GMC_OxRdtase"/>
</dbReference>
<dbReference type="SUPFAM" id="SSF51905">
    <property type="entry name" value="FAD/NAD(P)-binding domain"/>
    <property type="match status" value="1"/>
</dbReference>
<dbReference type="PANTHER" id="PTHR11552">
    <property type="entry name" value="GLUCOSE-METHANOL-CHOLINE GMC OXIDOREDUCTASE"/>
    <property type="match status" value="1"/>
</dbReference>
<dbReference type="InterPro" id="IPR036188">
    <property type="entry name" value="FAD/NAD-bd_sf"/>
</dbReference>
<gene>
    <name evidence="7" type="ORF">CLV40_12348</name>
</gene>
<comment type="caution">
    <text evidence="7">The sequence shown here is derived from an EMBL/GenBank/DDBJ whole genome shotgun (WGS) entry which is preliminary data.</text>
</comment>